<organism evidence="11 12">
    <name type="scientific">Trichocladium antarcticum</name>
    <dbReference type="NCBI Taxonomy" id="1450529"/>
    <lineage>
        <taxon>Eukaryota</taxon>
        <taxon>Fungi</taxon>
        <taxon>Dikarya</taxon>
        <taxon>Ascomycota</taxon>
        <taxon>Pezizomycotina</taxon>
        <taxon>Sordariomycetes</taxon>
        <taxon>Sordariomycetidae</taxon>
        <taxon>Sordariales</taxon>
        <taxon>Chaetomiaceae</taxon>
        <taxon>Trichocladium</taxon>
    </lineage>
</organism>
<evidence type="ECO:0000256" key="1">
    <source>
        <dbReference type="ARBA" id="ARBA00000707"/>
    </source>
</evidence>
<dbReference type="PANTHER" id="PTHR13367">
    <property type="entry name" value="UBIQUITIN THIOESTERASE"/>
    <property type="match status" value="1"/>
</dbReference>
<reference evidence="11" key="1">
    <citation type="journal article" date="2023" name="Mol. Phylogenet. Evol.">
        <title>Genome-scale phylogeny and comparative genomics of the fungal order Sordariales.</title>
        <authorList>
            <person name="Hensen N."/>
            <person name="Bonometti L."/>
            <person name="Westerberg I."/>
            <person name="Brannstrom I.O."/>
            <person name="Guillou S."/>
            <person name="Cros-Aarteil S."/>
            <person name="Calhoun S."/>
            <person name="Haridas S."/>
            <person name="Kuo A."/>
            <person name="Mondo S."/>
            <person name="Pangilinan J."/>
            <person name="Riley R."/>
            <person name="LaButti K."/>
            <person name="Andreopoulos B."/>
            <person name="Lipzen A."/>
            <person name="Chen C."/>
            <person name="Yan M."/>
            <person name="Daum C."/>
            <person name="Ng V."/>
            <person name="Clum A."/>
            <person name="Steindorff A."/>
            <person name="Ohm R.A."/>
            <person name="Martin F."/>
            <person name="Silar P."/>
            <person name="Natvig D.O."/>
            <person name="Lalanne C."/>
            <person name="Gautier V."/>
            <person name="Ament-Velasquez S.L."/>
            <person name="Kruys A."/>
            <person name="Hutchinson M.I."/>
            <person name="Powell A.J."/>
            <person name="Barry K."/>
            <person name="Miller A.N."/>
            <person name="Grigoriev I.V."/>
            <person name="Debuchy R."/>
            <person name="Gladieux P."/>
            <person name="Hiltunen Thoren M."/>
            <person name="Johannesson H."/>
        </authorList>
    </citation>
    <scope>NUCLEOTIDE SEQUENCE</scope>
    <source>
        <strain evidence="11">CBS 123565</strain>
    </source>
</reference>
<evidence type="ECO:0000313" key="11">
    <source>
        <dbReference type="EMBL" id="KAK4134770.1"/>
    </source>
</evidence>
<dbReference type="InterPro" id="IPR022105">
    <property type="entry name" value="DUF3645"/>
</dbReference>
<gene>
    <name evidence="11" type="ORF">BT67DRAFT_420085</name>
</gene>
<dbReference type="GO" id="GO:0006508">
    <property type="term" value="P:proteolysis"/>
    <property type="evidence" value="ECO:0007669"/>
    <property type="project" value="UniProtKB-KW"/>
</dbReference>
<protein>
    <recommendedName>
        <fullName evidence="2">ubiquitinyl hydrolase 1</fullName>
        <ecNumber evidence="2">3.4.19.12</ecNumber>
    </recommendedName>
</protein>
<keyword evidence="12" id="KW-1185">Reference proteome</keyword>
<evidence type="ECO:0000259" key="10">
    <source>
        <dbReference type="Pfam" id="PF20255"/>
    </source>
</evidence>
<evidence type="ECO:0000256" key="2">
    <source>
        <dbReference type="ARBA" id="ARBA00012759"/>
    </source>
</evidence>
<evidence type="ECO:0000256" key="4">
    <source>
        <dbReference type="ARBA" id="ARBA00022786"/>
    </source>
</evidence>
<feature type="domain" description="DUF3638" evidence="8">
    <location>
        <begin position="2072"/>
        <end position="2295"/>
    </location>
</feature>
<name>A0AAN6UL51_9PEZI</name>
<comment type="catalytic activity">
    <reaction evidence="1">
        <text>Thiol-dependent hydrolysis of ester, thioester, amide, peptide and isopeptide bonds formed by the C-terminal Gly of ubiquitin (a 76-residue protein attached to proteins as an intracellular targeting signal).</text>
        <dbReference type="EC" id="3.4.19.12"/>
    </reaction>
</comment>
<dbReference type="EMBL" id="MU853407">
    <property type="protein sequence ID" value="KAK4134770.1"/>
    <property type="molecule type" value="Genomic_DNA"/>
</dbReference>
<accession>A0AAN6UL51</accession>
<dbReference type="InterPro" id="IPR022099">
    <property type="entry name" value="DUF3638"/>
</dbReference>
<reference evidence="11" key="2">
    <citation type="submission" date="2023-05" db="EMBL/GenBank/DDBJ databases">
        <authorList>
            <consortium name="Lawrence Berkeley National Laboratory"/>
            <person name="Steindorff A."/>
            <person name="Hensen N."/>
            <person name="Bonometti L."/>
            <person name="Westerberg I."/>
            <person name="Brannstrom I.O."/>
            <person name="Guillou S."/>
            <person name="Cros-Aarteil S."/>
            <person name="Calhoun S."/>
            <person name="Haridas S."/>
            <person name="Kuo A."/>
            <person name="Mondo S."/>
            <person name="Pangilinan J."/>
            <person name="Riley R."/>
            <person name="Labutti K."/>
            <person name="Andreopoulos B."/>
            <person name="Lipzen A."/>
            <person name="Chen C."/>
            <person name="Yanf M."/>
            <person name="Daum C."/>
            <person name="Ng V."/>
            <person name="Clum A."/>
            <person name="Ohm R."/>
            <person name="Martin F."/>
            <person name="Silar P."/>
            <person name="Natvig D."/>
            <person name="Lalanne C."/>
            <person name="Gautier V."/>
            <person name="Ament-Velasquez S.L."/>
            <person name="Kruys A."/>
            <person name="Hutchinson M.I."/>
            <person name="Powell A.J."/>
            <person name="Barry K."/>
            <person name="Miller A.N."/>
            <person name="Grigoriev I.V."/>
            <person name="Debuchy R."/>
            <person name="Gladieux P."/>
            <person name="Thoren M.H."/>
            <person name="Johannesson H."/>
        </authorList>
    </citation>
    <scope>NUCLEOTIDE SEQUENCE</scope>
    <source>
        <strain evidence="11">CBS 123565</strain>
    </source>
</reference>
<dbReference type="PANTHER" id="PTHR13367:SF32">
    <property type="entry name" value="DUF6606 DOMAIN-CONTAINING PROTEIN"/>
    <property type="match status" value="1"/>
</dbReference>
<keyword evidence="3" id="KW-0645">Protease</keyword>
<comment type="caution">
    <text evidence="11">The sequence shown here is derived from an EMBL/GenBank/DDBJ whole genome shotgun (WGS) entry which is preliminary data.</text>
</comment>
<feature type="region of interest" description="Disordered" evidence="7">
    <location>
        <begin position="1557"/>
        <end position="1576"/>
    </location>
</feature>
<sequence length="3305" mass="368676">MEKVLFHHLALPQRLPHSEDANVDDVETRLTGYLFLAVRLMQDSATGDDGLRSEALGVWGRLRQCLAVSQAVTRDGRVDRMRLLSGLRGMTARGAILVHIRSQNAALLIHRLSDWLTLGSSADEVVFEVFEASPRNEDVLAADNALQWDFPGGACAIPLATFNDGGFQAGLADFLELASLESTKAFGAQSFKAGVESYENRNTGDPAIISSLLMAVLEENGRRLSTPFLRKRVRDDICWSAACKPWRRSPRWLVLRVAISRYLLLTLGEEFGRFEYKFCLCLCLAKFLERAQPFLEVDQVHFLKAKLCRRLAKLDAERDGIRDQHLLRQVDCLFAWLTPLIDPIIESAVHRVHSEWEACKQSLTKDIPPLSKRASQSDMTLPLRISDPRLQRILVSSSRMMKGPRMNWEPPSDFNPSSLTNGLFARFAEPLLQITEEEDEIRKSLQSFAGAPASDIPRQIQSLIGMGLPLYKGNAGQMSLLILDVMELWTTLDKRTCTEYPLLRQYHPLFTPEILDVLHLGLYKAMVRLQSIQSYLAVRVRECRGSKMTVFDDPTKDCFARRYYDEDGLVEEMEALREDIEDSASDQKQAKLDEWRRKSAEYDDLARQVNGSACMLTVDDNDPYGRGEHIEHYCPRCQAIRRLDSLRIQIYEHPLPSDAFMAKTVVFELLCPPAFAAYRDTTWLILSRLASLGPAPGVKPKCPLRDYPALAGLHANTRPPSFALASFTKPFLKTHYATVSFPVEWESGRDGVCKPNGLKLAYFDARSGIWTGRARPRPQFAHHVQLQLPQNAPFRVLVSHKSFAAEGDGPTSYEIMATQMSCPAGLNPHEFLAFKTLMSGTAQRWVAILVELGATNLNWSSEASMMLLNHLALHCGPASPQNDDLRLIHSSFRNPQFVEKLLEQVNSRLSNLAALASPREAYLMGTIITLALRILDLAAAAELGADIRQSALGSVLQAREICVRWFRLLRTEILTAPDTATAQQLQQRCLAAALLCRRTFVIHLEPSIPLDSGSLAPYVESVIVTQENMVSNINALPQTMLQDMTSAIKLSYRLKKSVSRSICGSPDGLRDALKQFWPDGDRVGSASSTITLDRPGWVSCDLAQTETENHQVVSLDLVLGTLLVNGKPVGKLPQDSQDSLVTRELFGDQPLRVFQSSFPGMTYTLTTKPKGFTVHIGYEGRDTIIVAKSSGRHARTVRFVPREVFYSGNIWDLPGPLVDEHIHWLDLYTRNVYITPSASPWDIFNKSRTWTMNINSRVCSRLRFDRRQETVVDPLCPLFARVARILNGLATRRRLVVTQRSELGVGLEVTIQSLQLMFFVRHQRLYSPQLGLEIDPNQDAGTWYGLTSKLVCRRPDNPLRRTVLVPLGHLSTTRSGCHVTVDIAATDRYGKFAINDTLGRIDCAAEPVLVYTKALLHAYTSFLLPDPLTGRTGAEEALDWLQSGICRPWTVLINQAPALSQIASLTPVREYYPPDLKVMKTDRWNENLTCHMQHPMYRQVVEEIMAVSKDLHAFATSQGPTPEVCHDLPPAGAARLTARALVRRRLYERKGAVEDGKLTSGATHHPYLSRDGSSPSQARYARVMEITNLLRTKPEKFKTPANLATLLSQGNIIGGYGAEYATVSLSDRMRADLRENWGSLVETCRRSQSNYSLMFLFAALSFRQSLDDGLLKGLLAFAILGELQSLSLPPQSSYFNFRPGSNPEVDDITKLIHSFRTPPAEDVGEALGSLGSLITGKQRRKMKTAKDAHEMASDEDCRYLARFLFAQWPCREPDVSKLPRANLLVNVAAAVEAIRPEWLRLYHNRELAVHLDQVQHVLDRHCSDLEYTPPKVVVSEAALGSPCSTRGNVTPGLGSDLLGKPFGPNSPLTATRLPLVEWTPLASSPQGVSRSAAFMPSKHAIASNARAEVSPWETQRHFDELQEIVNDLAKSKSLVRKTYARDLLQSLEALRNLRTPQQLGTFLWLRDNRVTTSALICAFRSVKASLESPTASMSSRRIGWLQLGGLWPAITTVSLLEQLRSTASPCFGSGMRDALIAFGLAMTKFQRDMRLNDCVRAGDKSRFQDEEANLGHQNWRPQDHPDWLLLEIDSNLLIRPDQVDVALATISPASGTNSVLQMNMGQGKTSCIIPMVAAAMADRKSLVRIIVPKALLQQTAQLLQSRLGRVLNRHVGHIPFTRRTATRGDGIRLYYDIHRRTLRAAGVMLCLPEHSLSFLLSGQQRILDNKIDEARPMIKVHAWLRSVCRDILDESDYTLAARTQLIYPSGSQMSVDGHPHRWQIIQALLNLVDQHLYGLQSVFPQSIEVVRRPGGGFPLIYFVRRDVEHELLIRLAADITKGHGGILPMSTFDARECAAIRDFLSPSTDKLKPTTLERIRGLRPDRPQVRQAVYLVRGLLVNRILIMTLKKRWNVQYGLRPKSDPVAVPYHAKGVPSEQSEWGHPDVAILFTCLVFYYDGMDESQLRLALGRVLKSDDPSTEYDKWVQSADDFPASLRAWNTINADDDTQVREIWQAVRYRVVVIDYFLNNFVFPQHAKQFRVKLQSSGWDIPLFSAQAASPPAGGSSAADDQLPTKARLRPLTTGFSGTNDNRTMLPLTIQQGDLPALSHTNAEVLTYLLHDRSRRCEIITDGRGGRATERDLLGMLQKQRIRVLIDAGAQILEMDNRTLARTWLEVDRWCDAALYFDSANKPWVISKLGHETPLLASPYADDLSKCLVYLDEAHTRGTDLKFPLDTRGALTVGQGQSKDHTVQAAMRLRQLGTSQSVTFFIPPEVRQVIADLRKKAPHDDIDSHDVICWLLDNSCDSIEQLQPLYYSQGIDFCRRTQAALDNPDYLTNAGHRAQYVSSIRQNELQTLHEMYEPKTKGTKHGSLQSSHPEVAAFVAELNRRRRGFQDTGRAVHGSALQEVEQEREVAFEVESVRQKKKPAQYDALSFPGLHPDLEVLVRTGRLPVDSHAVAHVFQLLATTALGRKHGVSCRGSHAQSRLFVSREFSRTVKLYASAAPDNLLRPVSWVLWSELVATAVVLIPEEAEQVMRMMHAARGTHPTIHLLTYASPVTKRMLAFNDLAFFNQPPLPADWTAPQWLKTELGLLAGRLYYTWPEHAALCAFLGVLDNDDKDQGQTETDHSEEWEEIPAPDEEAEADAADPPSPRPPRKTRPAVSTASLFAARPLTFLHEWLAVRRHGQDFVHTPMGFLTQGKALQANHPFFGGAAVPAPAPAPAGAGTAAVGRAGGGGGGGLCWGAGGDGGVDEGAVFDGVDDMGANVGEAEGWGEEEEEEEVVYDESEWFDSDVSADEAGSDRSSL</sequence>
<dbReference type="EC" id="3.4.19.12" evidence="2"/>
<feature type="domain" description="DUF6606" evidence="10">
    <location>
        <begin position="5"/>
        <end position="289"/>
    </location>
</feature>
<dbReference type="Pfam" id="PF20255">
    <property type="entry name" value="DUF6606"/>
    <property type="match status" value="1"/>
</dbReference>
<proteinExistence type="predicted"/>
<dbReference type="Proteomes" id="UP001304895">
    <property type="component" value="Unassembled WGS sequence"/>
</dbReference>
<dbReference type="Pfam" id="PF12359">
    <property type="entry name" value="DUF3645"/>
    <property type="match status" value="1"/>
</dbReference>
<evidence type="ECO:0000256" key="3">
    <source>
        <dbReference type="ARBA" id="ARBA00022670"/>
    </source>
</evidence>
<dbReference type="InterPro" id="IPR046541">
    <property type="entry name" value="DUF6606"/>
</dbReference>
<keyword evidence="6" id="KW-0788">Thiol protease</keyword>
<dbReference type="InterPro" id="IPR027417">
    <property type="entry name" value="P-loop_NTPase"/>
</dbReference>
<keyword evidence="4" id="KW-0833">Ubl conjugation pathway</keyword>
<dbReference type="SUPFAM" id="SSF52540">
    <property type="entry name" value="P-loop containing nucleoside triphosphate hydrolases"/>
    <property type="match status" value="1"/>
</dbReference>
<dbReference type="Pfam" id="PF12340">
    <property type="entry name" value="DUF3638"/>
    <property type="match status" value="1"/>
</dbReference>
<feature type="compositionally biased region" description="Acidic residues" evidence="7">
    <location>
        <begin position="3271"/>
        <end position="3295"/>
    </location>
</feature>
<evidence type="ECO:0000256" key="7">
    <source>
        <dbReference type="SAM" id="MobiDB-lite"/>
    </source>
</evidence>
<dbReference type="GO" id="GO:0004843">
    <property type="term" value="F:cysteine-type deubiquitinase activity"/>
    <property type="evidence" value="ECO:0007669"/>
    <property type="project" value="UniProtKB-EC"/>
</dbReference>
<evidence type="ECO:0000256" key="5">
    <source>
        <dbReference type="ARBA" id="ARBA00022801"/>
    </source>
</evidence>
<feature type="domain" description="DUF3645" evidence="9">
    <location>
        <begin position="2420"/>
        <end position="2448"/>
    </location>
</feature>
<feature type="region of interest" description="Disordered" evidence="7">
    <location>
        <begin position="3260"/>
        <end position="3305"/>
    </location>
</feature>
<feature type="compositionally biased region" description="Basic and acidic residues" evidence="7">
    <location>
        <begin position="3118"/>
        <end position="3128"/>
    </location>
</feature>
<dbReference type="InterPro" id="IPR051346">
    <property type="entry name" value="OTU_Deubiquitinase"/>
</dbReference>
<keyword evidence="5" id="KW-0378">Hydrolase</keyword>
<evidence type="ECO:0000313" key="12">
    <source>
        <dbReference type="Proteomes" id="UP001304895"/>
    </source>
</evidence>
<evidence type="ECO:0000256" key="6">
    <source>
        <dbReference type="ARBA" id="ARBA00022807"/>
    </source>
</evidence>
<feature type="region of interest" description="Disordered" evidence="7">
    <location>
        <begin position="3118"/>
        <end position="3161"/>
    </location>
</feature>
<evidence type="ECO:0000259" key="8">
    <source>
        <dbReference type="Pfam" id="PF12340"/>
    </source>
</evidence>
<feature type="compositionally biased region" description="Acidic residues" evidence="7">
    <location>
        <begin position="3129"/>
        <end position="3145"/>
    </location>
</feature>
<evidence type="ECO:0000259" key="9">
    <source>
        <dbReference type="Pfam" id="PF12359"/>
    </source>
</evidence>